<reference evidence="2" key="1">
    <citation type="submission" date="2023-08" db="EMBL/GenBank/DDBJ databases">
        <title>A de novo genome assembly of Solanum verrucosum Schlechtendal, a Mexican diploid species geographically isolated from the other diploid A-genome species in potato relatives.</title>
        <authorList>
            <person name="Hosaka K."/>
        </authorList>
    </citation>
    <scope>NUCLEOTIDE SEQUENCE</scope>
    <source>
        <tissue evidence="2">Young leaves</tissue>
    </source>
</reference>
<organism evidence="2 3">
    <name type="scientific">Solanum verrucosum</name>
    <dbReference type="NCBI Taxonomy" id="315347"/>
    <lineage>
        <taxon>Eukaryota</taxon>
        <taxon>Viridiplantae</taxon>
        <taxon>Streptophyta</taxon>
        <taxon>Embryophyta</taxon>
        <taxon>Tracheophyta</taxon>
        <taxon>Spermatophyta</taxon>
        <taxon>Magnoliopsida</taxon>
        <taxon>eudicotyledons</taxon>
        <taxon>Gunneridae</taxon>
        <taxon>Pentapetalae</taxon>
        <taxon>asterids</taxon>
        <taxon>lamiids</taxon>
        <taxon>Solanales</taxon>
        <taxon>Solanaceae</taxon>
        <taxon>Solanoideae</taxon>
        <taxon>Solaneae</taxon>
        <taxon>Solanum</taxon>
    </lineage>
</organism>
<dbReference type="EMBL" id="CP133617">
    <property type="protein sequence ID" value="WMV32781.1"/>
    <property type="molecule type" value="Genomic_DNA"/>
</dbReference>
<dbReference type="InterPro" id="IPR056924">
    <property type="entry name" value="SH3_Tf2-1"/>
</dbReference>
<dbReference type="Pfam" id="PF24626">
    <property type="entry name" value="SH3_Tf2-1"/>
    <property type="match status" value="1"/>
</dbReference>
<evidence type="ECO:0000313" key="2">
    <source>
        <dbReference type="EMBL" id="WMV32781.1"/>
    </source>
</evidence>
<gene>
    <name evidence="2" type="ORF">MTR67_026166</name>
</gene>
<sequence>MKGMMRFSKKGKLNLRYVSPYRILKRVGNVAYELKLPVELVAVHPVYHISLLKKCVGDPASIVLLESVAVRDNLTYEEVTLEILERKRHLGSSVDPRSHPRAVVMMNGRGWARRPEPADPQPKLRTTMAFTLRGPHTVCGMDTGWASQNQ</sequence>
<dbReference type="Proteomes" id="UP001234989">
    <property type="component" value="Chromosome 6"/>
</dbReference>
<proteinExistence type="predicted"/>
<dbReference type="PANTHER" id="PTHR46148">
    <property type="entry name" value="CHROMO DOMAIN-CONTAINING PROTEIN"/>
    <property type="match status" value="1"/>
</dbReference>
<accession>A0AAF0TU75</accession>
<keyword evidence="3" id="KW-1185">Reference proteome</keyword>
<protein>
    <recommendedName>
        <fullName evidence="1">Tf2-1-like SH3-like domain-containing protein</fullName>
    </recommendedName>
</protein>
<dbReference type="AlphaFoldDB" id="A0AAF0TU75"/>
<dbReference type="PANTHER" id="PTHR46148:SF56">
    <property type="entry name" value="RETROTRANSPOSON PROTEIN"/>
    <property type="match status" value="1"/>
</dbReference>
<feature type="domain" description="Tf2-1-like SH3-like" evidence="1">
    <location>
        <begin position="6"/>
        <end position="56"/>
    </location>
</feature>
<evidence type="ECO:0000259" key="1">
    <source>
        <dbReference type="Pfam" id="PF24626"/>
    </source>
</evidence>
<name>A0AAF0TU75_SOLVR</name>
<evidence type="ECO:0000313" key="3">
    <source>
        <dbReference type="Proteomes" id="UP001234989"/>
    </source>
</evidence>